<feature type="domain" description="Cupin type-1" evidence="2">
    <location>
        <begin position="48"/>
        <end position="177"/>
    </location>
</feature>
<dbReference type="Gene3D" id="2.60.120.10">
    <property type="entry name" value="Jelly Rolls"/>
    <property type="match status" value="1"/>
</dbReference>
<sequence length="204" mass="20675">MSDDSPWPSAGGPSAGSGRSIGDAAPGTPAPAEHGVRDAPPTSGRHCPDVDAPVRSYLGDATRIRLAAADSDGRLGISDHDLAPGSATPWHVHAHDDEALVVLRGCVEVAIGAQRFVAGPDDAIFAPRGVPHAWRVVSPGGARVLMVTTPGGHEQLFLDAGDRLGAVPASIDLDRLRAAAARVGVTILGPPPFAEGSVAGPRPA</sequence>
<name>H0EA13_9ACTN</name>
<dbReference type="InterPro" id="IPR014710">
    <property type="entry name" value="RmlC-like_jellyroll"/>
</dbReference>
<dbReference type="PANTHER" id="PTHR36440">
    <property type="entry name" value="PUTATIVE (AFU_ORTHOLOGUE AFUA_8G07350)-RELATED"/>
    <property type="match status" value="1"/>
</dbReference>
<dbReference type="Pfam" id="PF07883">
    <property type="entry name" value="Cupin_2"/>
    <property type="match status" value="1"/>
</dbReference>
<dbReference type="Proteomes" id="UP000005143">
    <property type="component" value="Unassembled WGS sequence"/>
</dbReference>
<evidence type="ECO:0000313" key="4">
    <source>
        <dbReference type="Proteomes" id="UP000005143"/>
    </source>
</evidence>
<protein>
    <recommendedName>
        <fullName evidence="2">Cupin type-1 domain-containing protein</fullName>
    </recommendedName>
</protein>
<dbReference type="EMBL" id="AGUD01000285">
    <property type="protein sequence ID" value="EHN09483.1"/>
    <property type="molecule type" value="Genomic_DNA"/>
</dbReference>
<dbReference type="PANTHER" id="PTHR36440:SF1">
    <property type="entry name" value="PUTATIVE (AFU_ORTHOLOGUE AFUA_8G07350)-RELATED"/>
    <property type="match status" value="1"/>
</dbReference>
<feature type="region of interest" description="Disordered" evidence="1">
    <location>
        <begin position="1"/>
        <end position="52"/>
    </location>
</feature>
<evidence type="ECO:0000259" key="2">
    <source>
        <dbReference type="SMART" id="SM00835"/>
    </source>
</evidence>
<evidence type="ECO:0000313" key="3">
    <source>
        <dbReference type="EMBL" id="EHN09483.1"/>
    </source>
</evidence>
<proteinExistence type="predicted"/>
<dbReference type="RefSeq" id="WP_007578057.1">
    <property type="nucleotide sequence ID" value="NZ_AGUD01000285.1"/>
</dbReference>
<accession>H0EA13</accession>
<dbReference type="SUPFAM" id="SSF51182">
    <property type="entry name" value="RmlC-like cupins"/>
    <property type="match status" value="1"/>
</dbReference>
<dbReference type="SMART" id="SM00835">
    <property type="entry name" value="Cupin_1"/>
    <property type="match status" value="1"/>
</dbReference>
<feature type="compositionally biased region" description="Low complexity" evidence="1">
    <location>
        <begin position="1"/>
        <end position="22"/>
    </location>
</feature>
<gene>
    <name evidence="3" type="ORF">PAI11_36860</name>
</gene>
<dbReference type="InterPro" id="IPR011051">
    <property type="entry name" value="RmlC_Cupin_sf"/>
</dbReference>
<dbReference type="InterPro" id="IPR053146">
    <property type="entry name" value="QDO-like"/>
</dbReference>
<keyword evidence="4" id="KW-1185">Reference proteome</keyword>
<dbReference type="InterPro" id="IPR006045">
    <property type="entry name" value="Cupin_1"/>
</dbReference>
<dbReference type="AlphaFoldDB" id="H0EA13"/>
<dbReference type="InterPro" id="IPR013096">
    <property type="entry name" value="Cupin_2"/>
</dbReference>
<evidence type="ECO:0000256" key="1">
    <source>
        <dbReference type="SAM" id="MobiDB-lite"/>
    </source>
</evidence>
<reference evidence="3 4" key="1">
    <citation type="journal article" date="2013" name="Biodegradation">
        <title>Quantitative proteomic analysis of ibuprofen-degrading Patulibacter sp. strain I11.</title>
        <authorList>
            <person name="Almeida B."/>
            <person name="Kjeldal H."/>
            <person name="Lolas I."/>
            <person name="Knudsen A.D."/>
            <person name="Carvalho G."/>
            <person name="Nielsen K.L."/>
            <person name="Barreto Crespo M.T."/>
            <person name="Stensballe A."/>
            <person name="Nielsen J.L."/>
        </authorList>
    </citation>
    <scope>NUCLEOTIDE SEQUENCE [LARGE SCALE GENOMIC DNA]</scope>
    <source>
        <strain evidence="3 4">I11</strain>
    </source>
</reference>
<organism evidence="3 4">
    <name type="scientific">Patulibacter medicamentivorans</name>
    <dbReference type="NCBI Taxonomy" id="1097667"/>
    <lineage>
        <taxon>Bacteria</taxon>
        <taxon>Bacillati</taxon>
        <taxon>Actinomycetota</taxon>
        <taxon>Thermoleophilia</taxon>
        <taxon>Solirubrobacterales</taxon>
        <taxon>Patulibacteraceae</taxon>
        <taxon>Patulibacter</taxon>
    </lineage>
</organism>
<comment type="caution">
    <text evidence="3">The sequence shown here is derived from an EMBL/GenBank/DDBJ whole genome shotgun (WGS) entry which is preliminary data.</text>
</comment>